<dbReference type="EMBL" id="PFBA01000012">
    <property type="protein sequence ID" value="PIT92711.1"/>
    <property type="molecule type" value="Genomic_DNA"/>
</dbReference>
<dbReference type="Proteomes" id="UP000228635">
    <property type="component" value="Unassembled WGS sequence"/>
</dbReference>
<keyword evidence="1" id="KW-1133">Transmembrane helix</keyword>
<evidence type="ECO:0000256" key="1">
    <source>
        <dbReference type="SAM" id="Phobius"/>
    </source>
</evidence>
<gene>
    <name evidence="2" type="ORF">COU08_00925</name>
</gene>
<keyword evidence="1" id="KW-0812">Transmembrane</keyword>
<evidence type="ECO:0000313" key="3">
    <source>
        <dbReference type="Proteomes" id="UP000228635"/>
    </source>
</evidence>
<keyword evidence="1" id="KW-0472">Membrane</keyword>
<feature type="transmembrane region" description="Helical" evidence="1">
    <location>
        <begin position="7"/>
        <end position="26"/>
    </location>
</feature>
<comment type="caution">
    <text evidence="2">The sequence shown here is derived from an EMBL/GenBank/DDBJ whole genome shotgun (WGS) entry which is preliminary data.</text>
</comment>
<sequence length="265" mass="29133">MRFMKKIIPLSILFLGVIVSLIIIGFSGDSSQNVSSANLSDTLPPGLVGAYDPVYPKEDAVLSGTNPDGSLNLTSAIAKRIASELASQNPEGPKDFLGTGDPSIQALRPDLLVNQVLAQELTQFDYDTFRPSVDPHNLIIIHENSSAHMSSYIRDLLHILTERSESVSVNPSNFRPQDFAALEATLSTIIDELYALPVPESLVALHAEQIRLLTAERNIFGSLSHYENDFFKALVAVRTLQDIEREAGELATQFNLFIRTNNIEI</sequence>
<organism evidence="2 3">
    <name type="scientific">Candidatus Harrisonbacteria bacterium CG10_big_fil_rev_8_21_14_0_10_42_17</name>
    <dbReference type="NCBI Taxonomy" id="1974584"/>
    <lineage>
        <taxon>Bacteria</taxon>
        <taxon>Candidatus Harrisoniibacteriota</taxon>
    </lineage>
</organism>
<dbReference type="AlphaFoldDB" id="A0A2M6WIT6"/>
<protein>
    <submittedName>
        <fullName evidence="2">Uncharacterized protein</fullName>
    </submittedName>
</protein>
<proteinExistence type="predicted"/>
<reference evidence="3" key="1">
    <citation type="submission" date="2017-09" db="EMBL/GenBank/DDBJ databases">
        <title>Depth-based differentiation of microbial function through sediment-hosted aquifers and enrichment of novel symbionts in the deep terrestrial subsurface.</title>
        <authorList>
            <person name="Probst A.J."/>
            <person name="Ladd B."/>
            <person name="Jarett J.K."/>
            <person name="Geller-Mcgrath D.E."/>
            <person name="Sieber C.M.K."/>
            <person name="Emerson J.B."/>
            <person name="Anantharaman K."/>
            <person name="Thomas B.C."/>
            <person name="Malmstrom R."/>
            <person name="Stieglmeier M."/>
            <person name="Klingl A."/>
            <person name="Woyke T."/>
            <person name="Ryan C.M."/>
            <person name="Banfield J.F."/>
        </authorList>
    </citation>
    <scope>NUCLEOTIDE SEQUENCE [LARGE SCALE GENOMIC DNA]</scope>
</reference>
<accession>A0A2M6WIT6</accession>
<evidence type="ECO:0000313" key="2">
    <source>
        <dbReference type="EMBL" id="PIT92711.1"/>
    </source>
</evidence>
<name>A0A2M6WIT6_9BACT</name>